<evidence type="ECO:0000313" key="1">
    <source>
        <dbReference type="EMBL" id="KAK2149076.1"/>
    </source>
</evidence>
<dbReference type="Pfam" id="PF14750">
    <property type="entry name" value="INTS2"/>
    <property type="match status" value="1"/>
</dbReference>
<protein>
    <submittedName>
        <fullName evidence="1">Uncharacterized protein</fullName>
    </submittedName>
</protein>
<dbReference type="GO" id="GO:0034472">
    <property type="term" value="P:snRNA 3'-end processing"/>
    <property type="evidence" value="ECO:0007669"/>
    <property type="project" value="TreeGrafter"/>
</dbReference>
<dbReference type="InterPro" id="IPR029321">
    <property type="entry name" value="INTS2"/>
</dbReference>
<comment type="caution">
    <text evidence="1">The sequence shown here is derived from an EMBL/GenBank/DDBJ whole genome shotgun (WGS) entry which is preliminary data.</text>
</comment>
<keyword evidence="2" id="KW-1185">Reference proteome</keyword>
<dbReference type="PANTHER" id="PTHR28608">
    <property type="entry name" value="INTEGRATOR COMPLEX SUBUNIT 2"/>
    <property type="match status" value="1"/>
</dbReference>
<evidence type="ECO:0000313" key="2">
    <source>
        <dbReference type="Proteomes" id="UP001208570"/>
    </source>
</evidence>
<dbReference type="AlphaFoldDB" id="A0AAD9JAN8"/>
<accession>A0AAD9JAN8</accession>
<sequence length="141" mass="16028">MFAIELVSHLSLQYSLPKSLAMAKLIINVMATLLGVPDFYQPTLPALVRIGRAFPPLCDDIIEFLLQLGRIINSKLSTFSLDKPSGEELFSAALNENSRRKECPIEREMSMLVKYTHLNRILQKTFDHLISSTAMLRHRVK</sequence>
<reference evidence="1" key="1">
    <citation type="journal article" date="2023" name="Mol. Biol. Evol.">
        <title>Third-Generation Sequencing Reveals the Adaptive Role of the Epigenome in Three Deep-Sea Polychaetes.</title>
        <authorList>
            <person name="Perez M."/>
            <person name="Aroh O."/>
            <person name="Sun Y."/>
            <person name="Lan Y."/>
            <person name="Juniper S.K."/>
            <person name="Young C.R."/>
            <person name="Angers B."/>
            <person name="Qian P.Y."/>
        </authorList>
    </citation>
    <scope>NUCLEOTIDE SEQUENCE</scope>
    <source>
        <strain evidence="1">P08H-3</strain>
    </source>
</reference>
<dbReference type="EMBL" id="JAODUP010000469">
    <property type="protein sequence ID" value="KAK2149076.1"/>
    <property type="molecule type" value="Genomic_DNA"/>
</dbReference>
<dbReference type="GO" id="GO:0032039">
    <property type="term" value="C:integrator complex"/>
    <property type="evidence" value="ECO:0007669"/>
    <property type="project" value="InterPro"/>
</dbReference>
<name>A0AAD9JAN8_9ANNE</name>
<proteinExistence type="predicted"/>
<organism evidence="1 2">
    <name type="scientific">Paralvinella palmiformis</name>
    <dbReference type="NCBI Taxonomy" id="53620"/>
    <lineage>
        <taxon>Eukaryota</taxon>
        <taxon>Metazoa</taxon>
        <taxon>Spiralia</taxon>
        <taxon>Lophotrochozoa</taxon>
        <taxon>Annelida</taxon>
        <taxon>Polychaeta</taxon>
        <taxon>Sedentaria</taxon>
        <taxon>Canalipalpata</taxon>
        <taxon>Terebellida</taxon>
        <taxon>Terebelliformia</taxon>
        <taxon>Alvinellidae</taxon>
        <taxon>Paralvinella</taxon>
    </lineage>
</organism>
<dbReference type="Proteomes" id="UP001208570">
    <property type="component" value="Unassembled WGS sequence"/>
</dbReference>
<gene>
    <name evidence="1" type="ORF">LSH36_469g02027</name>
</gene>
<dbReference type="PANTHER" id="PTHR28608:SF1">
    <property type="entry name" value="INTEGRATOR COMPLEX SUBUNIT 2"/>
    <property type="match status" value="1"/>
</dbReference>